<reference evidence="3 4" key="1">
    <citation type="submission" date="2013-02" db="EMBL/GenBank/DDBJ databases">
        <title>The Genome Sequence of Acinetobacter baumannii NIPH 80.</title>
        <authorList>
            <consortium name="The Broad Institute Genome Sequencing Platform"/>
            <consortium name="The Broad Institute Genome Sequencing Center for Infectious Disease"/>
            <person name="Cerqueira G."/>
            <person name="Feldgarden M."/>
            <person name="Courvalin P."/>
            <person name="Perichon B."/>
            <person name="Grillot-Courvalin C."/>
            <person name="Clermont D."/>
            <person name="Rocha E."/>
            <person name="Yoon E.-J."/>
            <person name="Nemec A."/>
            <person name="Walker B."/>
            <person name="Young S.K."/>
            <person name="Zeng Q."/>
            <person name="Gargeya S."/>
            <person name="Fitzgerald M."/>
            <person name="Haas B."/>
            <person name="Abouelleil A."/>
            <person name="Alvarado L."/>
            <person name="Arachchi H.M."/>
            <person name="Berlin A.M."/>
            <person name="Chapman S.B."/>
            <person name="Dewar J."/>
            <person name="Goldberg J."/>
            <person name="Griggs A."/>
            <person name="Gujja S."/>
            <person name="Hansen M."/>
            <person name="Howarth C."/>
            <person name="Imamovic A."/>
            <person name="Larimer J."/>
            <person name="McCowan C."/>
            <person name="Murphy C."/>
            <person name="Neiman D."/>
            <person name="Pearson M."/>
            <person name="Priest M."/>
            <person name="Roberts A."/>
            <person name="Saif S."/>
            <person name="Shea T."/>
            <person name="Sisk P."/>
            <person name="Sykes S."/>
            <person name="Wortman J."/>
            <person name="Nusbaum C."/>
            <person name="Birren B."/>
        </authorList>
    </citation>
    <scope>NUCLEOTIDE SEQUENCE [LARGE SCALE GENOMIC DNA]</scope>
    <source>
        <strain evidence="3 4">NIPH 80</strain>
    </source>
</reference>
<gene>
    <name evidence="3" type="ORF">F913_01032</name>
</gene>
<comment type="caution">
    <text evidence="3">The sequence shown here is derived from an EMBL/GenBank/DDBJ whole genome shotgun (WGS) entry which is preliminary data.</text>
</comment>
<dbReference type="RefSeq" id="WP_005137951.1">
    <property type="nucleotide sequence ID" value="NZ_KB849947.1"/>
</dbReference>
<feature type="transmembrane region" description="Helical" evidence="2">
    <location>
        <begin position="201"/>
        <end position="229"/>
    </location>
</feature>
<name>N9JSA4_ACIBA</name>
<keyword evidence="1" id="KW-0175">Coiled coil</keyword>
<dbReference type="EMBL" id="APRE01000024">
    <property type="protein sequence ID" value="ENW74573.1"/>
    <property type="molecule type" value="Genomic_DNA"/>
</dbReference>
<organism evidence="3 4">
    <name type="scientific">Acinetobacter baumannii NIPH 80</name>
    <dbReference type="NCBI Taxonomy" id="1217629"/>
    <lineage>
        <taxon>Bacteria</taxon>
        <taxon>Pseudomonadati</taxon>
        <taxon>Pseudomonadota</taxon>
        <taxon>Gammaproteobacteria</taxon>
        <taxon>Moraxellales</taxon>
        <taxon>Moraxellaceae</taxon>
        <taxon>Acinetobacter</taxon>
        <taxon>Acinetobacter calcoaceticus/baumannii complex</taxon>
    </lineage>
</organism>
<keyword evidence="2" id="KW-1133">Transmembrane helix</keyword>
<dbReference type="Proteomes" id="UP000013021">
    <property type="component" value="Unassembled WGS sequence"/>
</dbReference>
<feature type="coiled-coil region" evidence="1">
    <location>
        <begin position="156"/>
        <end position="186"/>
    </location>
</feature>
<dbReference type="PATRIC" id="fig|1217629.3.peg.990"/>
<evidence type="ECO:0000256" key="1">
    <source>
        <dbReference type="SAM" id="Coils"/>
    </source>
</evidence>
<sequence length="340" mass="39295">MSTDEATIKLTEIIKQQTDELNQKIEKNAEIQNGLLENIQKTIDYFYELKDGNHISEEAMTKYPLHLDNCKRGINNCIILAERLKSYVSSVNEHHEDLSYMESLNLTLTSMIKEYDAYNFYKLPNEIGSAEASLIIGENFITNYTTEKKKFNQIIVKEIKEMLDEAEKELRDFKILKNILKNLKTEDYYSNESKKYKIAHYIYLGLFLVTLIGALCISAYSICAEPIYFLDNFDYWFLKISFILVVITLVSFFIKQSSHYQSLADQANQTRLEIQAFPTFVTGIEKADEVAIRKELALKYFGREVDKTAHKDMGNLVSDQMKSTTEMVKATTEAIKNLKG</sequence>
<accession>N9JSA4</accession>
<keyword evidence="2" id="KW-0812">Transmembrane</keyword>
<keyword evidence="2" id="KW-0472">Membrane</keyword>
<evidence type="ECO:0000256" key="2">
    <source>
        <dbReference type="SAM" id="Phobius"/>
    </source>
</evidence>
<proteinExistence type="predicted"/>
<dbReference type="AlphaFoldDB" id="N9JSA4"/>
<evidence type="ECO:0000313" key="4">
    <source>
        <dbReference type="Proteomes" id="UP000013021"/>
    </source>
</evidence>
<feature type="transmembrane region" description="Helical" evidence="2">
    <location>
        <begin position="235"/>
        <end position="254"/>
    </location>
</feature>
<dbReference type="HOGENOM" id="CLU_061109_0_0_6"/>
<protein>
    <submittedName>
        <fullName evidence="3">Uncharacterized protein</fullName>
    </submittedName>
</protein>
<evidence type="ECO:0000313" key="3">
    <source>
        <dbReference type="EMBL" id="ENW74573.1"/>
    </source>
</evidence>